<proteinExistence type="predicted"/>
<dbReference type="EMBL" id="JAEDAE010000003">
    <property type="protein sequence ID" value="MBH8558154.1"/>
    <property type="molecule type" value="Genomic_DNA"/>
</dbReference>
<dbReference type="Gene3D" id="3.30.70.2970">
    <property type="entry name" value="Protein of unknown function (DUF541), domain 2"/>
    <property type="match status" value="1"/>
</dbReference>
<gene>
    <name evidence="1" type="ORF">I7X13_08860</name>
</gene>
<evidence type="ECO:0000313" key="1">
    <source>
        <dbReference type="EMBL" id="MBH8558154.1"/>
    </source>
</evidence>
<accession>A0ABS0Q680</accession>
<sequence>MPFPLLLPARLLAGMLRRLVLLVMCGCPLLGWAQVSGNAVLESRRRGYSGEPAPAPTLPDKLFLTDSTFVLGANVMQHVRADSYVAVFGLRQEATTVSAAEKRLAARVQHFTGRLRQLGIEGKDVYTDIITQQRIKDLRAIKDREANAFVNFHAEEYVRGFESTRNVVVSFRRINLLNDMLVAAAADSVFDLVKVDYIVNKPEEVYDNLFKAAAEVINRKKEKYLLLTTARLRPAAQPYAEQFSSFVPAGQYQTYEAVIATPFVYDYRQNYSYKGLRTLTTYYYSPPSADGFDRVINPVVTEPAITYTLAIQVKYTTARK</sequence>
<dbReference type="InterPro" id="IPR007497">
    <property type="entry name" value="SIMPL/DUF541"/>
</dbReference>
<comment type="caution">
    <text evidence="1">The sequence shown here is derived from an EMBL/GenBank/DDBJ whole genome shotgun (WGS) entry which is preliminary data.</text>
</comment>
<reference evidence="1 2" key="1">
    <citation type="submission" date="2020-12" db="EMBL/GenBank/DDBJ databases">
        <title>Hymenobacter sp.</title>
        <authorList>
            <person name="Kim M.K."/>
        </authorList>
    </citation>
    <scope>NUCLEOTIDE SEQUENCE [LARGE SCALE GENOMIC DNA]</scope>
    <source>
        <strain evidence="1 2">BT442</strain>
    </source>
</reference>
<keyword evidence="2" id="KW-1185">Reference proteome</keyword>
<protein>
    <submittedName>
        <fullName evidence="1">SIMPL domain-containing protein</fullName>
    </submittedName>
</protein>
<dbReference type="RefSeq" id="WP_198067695.1">
    <property type="nucleotide sequence ID" value="NZ_JAEDAD010000002.1"/>
</dbReference>
<organism evidence="1 2">
    <name type="scientific">Hymenobacter negativus</name>
    <dbReference type="NCBI Taxonomy" id="2795026"/>
    <lineage>
        <taxon>Bacteria</taxon>
        <taxon>Pseudomonadati</taxon>
        <taxon>Bacteroidota</taxon>
        <taxon>Cytophagia</taxon>
        <taxon>Cytophagales</taxon>
        <taxon>Hymenobacteraceae</taxon>
        <taxon>Hymenobacter</taxon>
    </lineage>
</organism>
<evidence type="ECO:0000313" key="2">
    <source>
        <dbReference type="Proteomes" id="UP000625631"/>
    </source>
</evidence>
<dbReference type="Proteomes" id="UP000625631">
    <property type="component" value="Unassembled WGS sequence"/>
</dbReference>
<name>A0ABS0Q680_9BACT</name>
<dbReference type="Pfam" id="PF04402">
    <property type="entry name" value="SIMPL"/>
    <property type="match status" value="1"/>
</dbReference>